<protein>
    <submittedName>
        <fullName evidence="2">Uncharacterized protein</fullName>
    </submittedName>
</protein>
<gene>
    <name evidence="2" type="ORF">BDV98DRAFT_598470</name>
</gene>
<keyword evidence="1" id="KW-0812">Transmembrane</keyword>
<evidence type="ECO:0000313" key="3">
    <source>
        <dbReference type="Proteomes" id="UP000305067"/>
    </source>
</evidence>
<keyword evidence="1" id="KW-0472">Membrane</keyword>
<sequence length="112" mass="12429">MLTSSPANYLESTLGASLLACIFAAVLYWISTRQTYFYYRNFSRDAPLLKVMTGFVWLLETGHMSMVIGAMYELFVIDGGQLAKIMVAPITLCASAFFTAILFLMLSASRDS</sequence>
<proteinExistence type="predicted"/>
<organism evidence="2 3">
    <name type="scientific">Pterulicium gracile</name>
    <dbReference type="NCBI Taxonomy" id="1884261"/>
    <lineage>
        <taxon>Eukaryota</taxon>
        <taxon>Fungi</taxon>
        <taxon>Dikarya</taxon>
        <taxon>Basidiomycota</taxon>
        <taxon>Agaricomycotina</taxon>
        <taxon>Agaricomycetes</taxon>
        <taxon>Agaricomycetidae</taxon>
        <taxon>Agaricales</taxon>
        <taxon>Pleurotineae</taxon>
        <taxon>Pterulaceae</taxon>
        <taxon>Pterulicium</taxon>
    </lineage>
</organism>
<dbReference type="OrthoDB" id="3263055at2759"/>
<keyword evidence="1" id="KW-1133">Transmembrane helix</keyword>
<keyword evidence="3" id="KW-1185">Reference proteome</keyword>
<feature type="transmembrane region" description="Helical" evidence="1">
    <location>
        <begin position="51"/>
        <end position="72"/>
    </location>
</feature>
<evidence type="ECO:0000313" key="2">
    <source>
        <dbReference type="EMBL" id="TFK95535.1"/>
    </source>
</evidence>
<feature type="transmembrane region" description="Helical" evidence="1">
    <location>
        <begin position="84"/>
        <end position="106"/>
    </location>
</feature>
<reference evidence="2 3" key="1">
    <citation type="journal article" date="2019" name="Nat. Ecol. Evol.">
        <title>Megaphylogeny resolves global patterns of mushroom evolution.</title>
        <authorList>
            <person name="Varga T."/>
            <person name="Krizsan K."/>
            <person name="Foldi C."/>
            <person name="Dima B."/>
            <person name="Sanchez-Garcia M."/>
            <person name="Sanchez-Ramirez S."/>
            <person name="Szollosi G.J."/>
            <person name="Szarkandi J.G."/>
            <person name="Papp V."/>
            <person name="Albert L."/>
            <person name="Andreopoulos W."/>
            <person name="Angelini C."/>
            <person name="Antonin V."/>
            <person name="Barry K.W."/>
            <person name="Bougher N.L."/>
            <person name="Buchanan P."/>
            <person name="Buyck B."/>
            <person name="Bense V."/>
            <person name="Catcheside P."/>
            <person name="Chovatia M."/>
            <person name="Cooper J."/>
            <person name="Damon W."/>
            <person name="Desjardin D."/>
            <person name="Finy P."/>
            <person name="Geml J."/>
            <person name="Haridas S."/>
            <person name="Hughes K."/>
            <person name="Justo A."/>
            <person name="Karasinski D."/>
            <person name="Kautmanova I."/>
            <person name="Kiss B."/>
            <person name="Kocsube S."/>
            <person name="Kotiranta H."/>
            <person name="LaButti K.M."/>
            <person name="Lechner B.E."/>
            <person name="Liimatainen K."/>
            <person name="Lipzen A."/>
            <person name="Lukacs Z."/>
            <person name="Mihaltcheva S."/>
            <person name="Morgado L.N."/>
            <person name="Niskanen T."/>
            <person name="Noordeloos M.E."/>
            <person name="Ohm R.A."/>
            <person name="Ortiz-Santana B."/>
            <person name="Ovrebo C."/>
            <person name="Racz N."/>
            <person name="Riley R."/>
            <person name="Savchenko A."/>
            <person name="Shiryaev A."/>
            <person name="Soop K."/>
            <person name="Spirin V."/>
            <person name="Szebenyi C."/>
            <person name="Tomsovsky M."/>
            <person name="Tulloss R.E."/>
            <person name="Uehling J."/>
            <person name="Grigoriev I.V."/>
            <person name="Vagvolgyi C."/>
            <person name="Papp T."/>
            <person name="Martin F.M."/>
            <person name="Miettinen O."/>
            <person name="Hibbett D.S."/>
            <person name="Nagy L.G."/>
        </authorList>
    </citation>
    <scope>NUCLEOTIDE SEQUENCE [LARGE SCALE GENOMIC DNA]</scope>
    <source>
        <strain evidence="2 3">CBS 309.79</strain>
    </source>
</reference>
<name>A0A5C3Q087_9AGAR</name>
<evidence type="ECO:0000256" key="1">
    <source>
        <dbReference type="SAM" id="Phobius"/>
    </source>
</evidence>
<dbReference type="Proteomes" id="UP000305067">
    <property type="component" value="Unassembled WGS sequence"/>
</dbReference>
<dbReference type="AlphaFoldDB" id="A0A5C3Q087"/>
<accession>A0A5C3Q087</accession>
<dbReference type="EMBL" id="ML178881">
    <property type="protein sequence ID" value="TFK95535.1"/>
    <property type="molecule type" value="Genomic_DNA"/>
</dbReference>
<feature type="transmembrane region" description="Helical" evidence="1">
    <location>
        <begin position="12"/>
        <end position="30"/>
    </location>
</feature>